<comment type="subcellular location">
    <subcellularLocation>
        <location evidence="1">Cell envelope</location>
    </subcellularLocation>
</comment>
<dbReference type="PIRSF" id="PIRSF002741">
    <property type="entry name" value="MppA"/>
    <property type="match status" value="1"/>
</dbReference>
<dbReference type="PANTHER" id="PTHR30290:SF10">
    <property type="entry name" value="PERIPLASMIC OLIGOPEPTIDE-BINDING PROTEIN-RELATED"/>
    <property type="match status" value="1"/>
</dbReference>
<keyword evidence="4" id="KW-0732">Signal</keyword>
<keyword evidence="5" id="KW-0571">Peptide transport</keyword>
<evidence type="ECO:0000256" key="3">
    <source>
        <dbReference type="ARBA" id="ARBA00022448"/>
    </source>
</evidence>
<evidence type="ECO:0000256" key="5">
    <source>
        <dbReference type="ARBA" id="ARBA00022856"/>
    </source>
</evidence>
<proteinExistence type="inferred from homology"/>
<dbReference type="PATRIC" id="fig|1423792.3.peg.645"/>
<dbReference type="Gene3D" id="3.10.105.10">
    <property type="entry name" value="Dipeptide-binding Protein, Domain 3"/>
    <property type="match status" value="1"/>
</dbReference>
<dbReference type="FunFam" id="3.90.76.10:FF:000001">
    <property type="entry name" value="Oligopeptide ABC transporter substrate-binding protein"/>
    <property type="match status" value="1"/>
</dbReference>
<dbReference type="InterPro" id="IPR000914">
    <property type="entry name" value="SBP_5_dom"/>
</dbReference>
<feature type="compositionally biased region" description="Polar residues" evidence="6">
    <location>
        <begin position="8"/>
        <end position="20"/>
    </location>
</feature>
<dbReference type="GO" id="GO:0043190">
    <property type="term" value="C:ATP-binding cassette (ABC) transporter complex"/>
    <property type="evidence" value="ECO:0007669"/>
    <property type="project" value="InterPro"/>
</dbReference>
<dbReference type="Gene3D" id="3.40.190.10">
    <property type="entry name" value="Periplasmic binding protein-like II"/>
    <property type="match status" value="1"/>
</dbReference>
<protein>
    <submittedName>
        <fullName evidence="8">Oligopeptide ABC transporter, substrate binding protein</fullName>
    </submittedName>
</protein>
<keyword evidence="9" id="KW-1185">Reference proteome</keyword>
<dbReference type="GO" id="GO:0015833">
    <property type="term" value="P:peptide transport"/>
    <property type="evidence" value="ECO:0007669"/>
    <property type="project" value="UniProtKB-KW"/>
</dbReference>
<dbReference type="CDD" id="cd08504">
    <property type="entry name" value="PBP2_OppA"/>
    <property type="match status" value="1"/>
</dbReference>
<dbReference type="GO" id="GO:1904680">
    <property type="term" value="F:peptide transmembrane transporter activity"/>
    <property type="evidence" value="ECO:0007669"/>
    <property type="project" value="TreeGrafter"/>
</dbReference>
<dbReference type="InterPro" id="IPR039424">
    <property type="entry name" value="SBP_5"/>
</dbReference>
<dbReference type="Proteomes" id="UP000051330">
    <property type="component" value="Unassembled WGS sequence"/>
</dbReference>
<sequence>MGLLAKNGNRTTQLKNNSTEENMKHTKIIGIIGVGLVAVLLAACGQNKQSAAKSSTGGATQTATIQTSSEIQTLDPAQATDGNSLIAISSNNEGLYRLDKNSNPIPGIATKVVTPTDEGKKYVIPLRHDAKWANGDPVTAEDFVYAWQRVVTPSTKASYAYLLDGIENAAAIRNGKAAPSTLGVKAIDKYTLQINMSVAVPYLRILFAFPTFFPANEKFVKAQNGKFGTSAETIIANGPFVLKDWNGTGQSWHFVKNKNYWDAKTVKLTRLNFQVVKETATAFNLFQTGKLDDVTLTGEYAQNNVKNEKATPRRGSSIRYLQVNTKTKGLDNTAVRNIISQVIDRKSLAKTVLGDGSIPPLGMIPQGMYKDPVSGKDFAQEAGNLAPSNVKKAKANWADTKSKVGGKLSLRLLTPDDDDSKAIAEYVQGQIENNLNGISVSIQTMPQKAADAAAERGDFDLYLKNWGADYPDPTTFLDLFKSSSSFNYTNWHDAKYDNLLANAEGADADNASKRTKDLRDAHAYLLAEKPVIPLFQRYVLHLNNPQVKGIVYFPTSYHFDYKYAYVTK</sequence>
<dbReference type="SUPFAM" id="SSF53850">
    <property type="entry name" value="Periplasmic binding protein-like II"/>
    <property type="match status" value="1"/>
</dbReference>
<dbReference type="Gene3D" id="3.90.76.10">
    <property type="entry name" value="Dipeptide-binding Protein, Domain 1"/>
    <property type="match status" value="1"/>
</dbReference>
<dbReference type="PANTHER" id="PTHR30290">
    <property type="entry name" value="PERIPLASMIC BINDING COMPONENT OF ABC TRANSPORTER"/>
    <property type="match status" value="1"/>
</dbReference>
<feature type="region of interest" description="Disordered" evidence="6">
    <location>
        <begin position="1"/>
        <end position="20"/>
    </location>
</feature>
<reference evidence="8 9" key="1">
    <citation type="journal article" date="2015" name="Genome Announc.">
        <title>Expanding the biotechnology potential of lactobacilli through comparative genomics of 213 strains and associated genera.</title>
        <authorList>
            <person name="Sun Z."/>
            <person name="Harris H.M."/>
            <person name="McCann A."/>
            <person name="Guo C."/>
            <person name="Argimon S."/>
            <person name="Zhang W."/>
            <person name="Yang X."/>
            <person name="Jeffery I.B."/>
            <person name="Cooney J.C."/>
            <person name="Kagawa T.F."/>
            <person name="Liu W."/>
            <person name="Song Y."/>
            <person name="Salvetti E."/>
            <person name="Wrobel A."/>
            <person name="Rasinkangas P."/>
            <person name="Parkhill J."/>
            <person name="Rea M.C."/>
            <person name="O'Sullivan O."/>
            <person name="Ritari J."/>
            <person name="Douillard F.P."/>
            <person name="Paul Ross R."/>
            <person name="Yang R."/>
            <person name="Briner A.E."/>
            <person name="Felis G.E."/>
            <person name="de Vos W.M."/>
            <person name="Barrangou R."/>
            <person name="Klaenhammer T.R."/>
            <person name="Caufield P.W."/>
            <person name="Cui Y."/>
            <person name="Zhang H."/>
            <person name="O'Toole P.W."/>
        </authorList>
    </citation>
    <scope>NUCLEOTIDE SEQUENCE [LARGE SCALE GENOMIC DNA]</scope>
    <source>
        <strain evidence="8 9">DSM 12744</strain>
    </source>
</reference>
<keyword evidence="5" id="KW-0653">Protein transport</keyword>
<organism evidence="8 9">
    <name type="scientific">Schleiferilactobacillus perolens DSM 12744</name>
    <dbReference type="NCBI Taxonomy" id="1423792"/>
    <lineage>
        <taxon>Bacteria</taxon>
        <taxon>Bacillati</taxon>
        <taxon>Bacillota</taxon>
        <taxon>Bacilli</taxon>
        <taxon>Lactobacillales</taxon>
        <taxon>Lactobacillaceae</taxon>
        <taxon>Schleiferilactobacillus</taxon>
    </lineage>
</organism>
<dbReference type="STRING" id="1423792.FD09_GL000633"/>
<dbReference type="GO" id="GO:0030288">
    <property type="term" value="C:outer membrane-bounded periplasmic space"/>
    <property type="evidence" value="ECO:0007669"/>
    <property type="project" value="UniProtKB-ARBA"/>
</dbReference>
<evidence type="ECO:0000313" key="8">
    <source>
        <dbReference type="EMBL" id="KRL11709.1"/>
    </source>
</evidence>
<evidence type="ECO:0000259" key="7">
    <source>
        <dbReference type="Pfam" id="PF00496"/>
    </source>
</evidence>
<evidence type="ECO:0000256" key="4">
    <source>
        <dbReference type="ARBA" id="ARBA00022729"/>
    </source>
</evidence>
<comment type="similarity">
    <text evidence="2">Belongs to the bacterial solute-binding protein 5 family.</text>
</comment>
<accession>A0A0R1MTP1</accession>
<feature type="domain" description="Solute-binding protein family 5" evidence="7">
    <location>
        <begin position="104"/>
        <end position="486"/>
    </location>
</feature>
<evidence type="ECO:0000256" key="6">
    <source>
        <dbReference type="SAM" id="MobiDB-lite"/>
    </source>
</evidence>
<dbReference type="InterPro" id="IPR030678">
    <property type="entry name" value="Peptide/Ni-bd"/>
</dbReference>
<keyword evidence="3" id="KW-0813">Transport</keyword>
<evidence type="ECO:0000313" key="9">
    <source>
        <dbReference type="Proteomes" id="UP000051330"/>
    </source>
</evidence>
<gene>
    <name evidence="8" type="ORF">FD09_GL000633</name>
</gene>
<evidence type="ECO:0000256" key="1">
    <source>
        <dbReference type="ARBA" id="ARBA00004196"/>
    </source>
</evidence>
<dbReference type="FunFam" id="3.10.105.10:FF:000001">
    <property type="entry name" value="Oligopeptide ABC transporter, oligopeptide-binding protein"/>
    <property type="match status" value="1"/>
</dbReference>
<dbReference type="EMBL" id="AZEC01000011">
    <property type="protein sequence ID" value="KRL11709.1"/>
    <property type="molecule type" value="Genomic_DNA"/>
</dbReference>
<dbReference type="Pfam" id="PF00496">
    <property type="entry name" value="SBP_bac_5"/>
    <property type="match status" value="1"/>
</dbReference>
<dbReference type="AlphaFoldDB" id="A0A0R1MTP1"/>
<name>A0A0R1MTP1_9LACO</name>
<evidence type="ECO:0000256" key="2">
    <source>
        <dbReference type="ARBA" id="ARBA00005695"/>
    </source>
</evidence>
<comment type="caution">
    <text evidence="8">The sequence shown here is derived from an EMBL/GenBank/DDBJ whole genome shotgun (WGS) entry which is preliminary data.</text>
</comment>